<dbReference type="EMBL" id="MU866318">
    <property type="protein sequence ID" value="KAK4173819.1"/>
    <property type="molecule type" value="Genomic_DNA"/>
</dbReference>
<name>A0AAN6W1Q2_9PEZI</name>
<dbReference type="SUPFAM" id="SSF51735">
    <property type="entry name" value="NAD(P)-binding Rossmann-fold domains"/>
    <property type="match status" value="1"/>
</dbReference>
<reference evidence="2" key="2">
    <citation type="submission" date="2023-05" db="EMBL/GenBank/DDBJ databases">
        <authorList>
            <consortium name="Lawrence Berkeley National Laboratory"/>
            <person name="Steindorff A."/>
            <person name="Hensen N."/>
            <person name="Bonometti L."/>
            <person name="Westerberg I."/>
            <person name="Brannstrom I.O."/>
            <person name="Guillou S."/>
            <person name="Cros-Aarteil S."/>
            <person name="Calhoun S."/>
            <person name="Haridas S."/>
            <person name="Kuo A."/>
            <person name="Mondo S."/>
            <person name="Pangilinan J."/>
            <person name="Riley R."/>
            <person name="Labutti K."/>
            <person name="Andreopoulos B."/>
            <person name="Lipzen A."/>
            <person name="Chen C."/>
            <person name="Yanf M."/>
            <person name="Daum C."/>
            <person name="Ng V."/>
            <person name="Clum A."/>
            <person name="Ohm R."/>
            <person name="Martin F."/>
            <person name="Silar P."/>
            <person name="Natvig D."/>
            <person name="Lalanne C."/>
            <person name="Gautier V."/>
            <person name="Ament-Velasquez S.L."/>
            <person name="Kruys A."/>
            <person name="Hutchinson M.I."/>
            <person name="Powell A.J."/>
            <person name="Barry K."/>
            <person name="Miller A.N."/>
            <person name="Grigoriev I.V."/>
            <person name="Debuchy R."/>
            <person name="Gladieux P."/>
            <person name="Thoren M.H."/>
            <person name="Johannesson H."/>
        </authorList>
    </citation>
    <scope>NUCLEOTIDE SEQUENCE</scope>
    <source>
        <strain evidence="2">CBS 892.96</strain>
    </source>
</reference>
<proteinExistence type="predicted"/>
<dbReference type="InterPro" id="IPR036291">
    <property type="entry name" value="NAD(P)-bd_dom_sf"/>
</dbReference>
<keyword evidence="3" id="KW-1185">Reference proteome</keyword>
<dbReference type="AlphaFoldDB" id="A0AAN6W1Q2"/>
<dbReference type="Gene3D" id="3.40.50.720">
    <property type="entry name" value="NAD(P)-binding Rossmann-like Domain"/>
    <property type="match status" value="1"/>
</dbReference>
<dbReference type="Proteomes" id="UP001302321">
    <property type="component" value="Unassembled WGS sequence"/>
</dbReference>
<evidence type="ECO:0000313" key="3">
    <source>
        <dbReference type="Proteomes" id="UP001302321"/>
    </source>
</evidence>
<accession>A0AAN6W1Q2</accession>
<sequence length="243" mass="26773">MTSPDQVPYPTPVLSYHRKSHPSINPSLSKLSTVGKTIAFSFAESSTSHLGLTGRRASKLEETKSRVLSSFPSTSVHLPPDNNKIDILVADAGYANDHNTLEQVDPDQFWTAFEINTDPVVLHVSVGLAHFPYMPGHGPYAASKLAVVKIFNWFKYESPEITMISFHTRLLMTIFCRSTKVSSTVDLAGSFVIWAASTEAAFLDSRLVWATWDVDALKAQASELEQNSLRYTVGLLGFPGPRT</sequence>
<feature type="region of interest" description="Disordered" evidence="1">
    <location>
        <begin position="1"/>
        <end position="21"/>
    </location>
</feature>
<comment type="caution">
    <text evidence="2">The sequence shown here is derived from an EMBL/GenBank/DDBJ whole genome shotgun (WGS) entry which is preliminary data.</text>
</comment>
<organism evidence="2 3">
    <name type="scientific">Triangularia setosa</name>
    <dbReference type="NCBI Taxonomy" id="2587417"/>
    <lineage>
        <taxon>Eukaryota</taxon>
        <taxon>Fungi</taxon>
        <taxon>Dikarya</taxon>
        <taxon>Ascomycota</taxon>
        <taxon>Pezizomycotina</taxon>
        <taxon>Sordariomycetes</taxon>
        <taxon>Sordariomycetidae</taxon>
        <taxon>Sordariales</taxon>
        <taxon>Podosporaceae</taxon>
        <taxon>Triangularia</taxon>
    </lineage>
</organism>
<gene>
    <name evidence="2" type="ORF">QBC36DRAFT_359016</name>
</gene>
<reference evidence="2" key="1">
    <citation type="journal article" date="2023" name="Mol. Phylogenet. Evol.">
        <title>Genome-scale phylogeny and comparative genomics of the fungal order Sordariales.</title>
        <authorList>
            <person name="Hensen N."/>
            <person name="Bonometti L."/>
            <person name="Westerberg I."/>
            <person name="Brannstrom I.O."/>
            <person name="Guillou S."/>
            <person name="Cros-Aarteil S."/>
            <person name="Calhoun S."/>
            <person name="Haridas S."/>
            <person name="Kuo A."/>
            <person name="Mondo S."/>
            <person name="Pangilinan J."/>
            <person name="Riley R."/>
            <person name="LaButti K."/>
            <person name="Andreopoulos B."/>
            <person name="Lipzen A."/>
            <person name="Chen C."/>
            <person name="Yan M."/>
            <person name="Daum C."/>
            <person name="Ng V."/>
            <person name="Clum A."/>
            <person name="Steindorff A."/>
            <person name="Ohm R.A."/>
            <person name="Martin F."/>
            <person name="Silar P."/>
            <person name="Natvig D.O."/>
            <person name="Lalanne C."/>
            <person name="Gautier V."/>
            <person name="Ament-Velasquez S.L."/>
            <person name="Kruys A."/>
            <person name="Hutchinson M.I."/>
            <person name="Powell A.J."/>
            <person name="Barry K."/>
            <person name="Miller A.N."/>
            <person name="Grigoriev I.V."/>
            <person name="Debuchy R."/>
            <person name="Gladieux P."/>
            <person name="Hiltunen Thoren M."/>
            <person name="Johannesson H."/>
        </authorList>
    </citation>
    <scope>NUCLEOTIDE SEQUENCE</scope>
    <source>
        <strain evidence="2">CBS 892.96</strain>
    </source>
</reference>
<protein>
    <submittedName>
        <fullName evidence="2">Oxidoreductase-like protein 1</fullName>
    </submittedName>
</protein>
<evidence type="ECO:0000256" key="1">
    <source>
        <dbReference type="SAM" id="MobiDB-lite"/>
    </source>
</evidence>
<evidence type="ECO:0000313" key="2">
    <source>
        <dbReference type="EMBL" id="KAK4173819.1"/>
    </source>
</evidence>